<dbReference type="RefSeq" id="WP_173284203.1">
    <property type="nucleotide sequence ID" value="NZ_CP054020.1"/>
</dbReference>
<keyword evidence="1" id="KW-0472">Membrane</keyword>
<evidence type="ECO:0000313" key="2">
    <source>
        <dbReference type="EMBL" id="QKI88605.1"/>
    </source>
</evidence>
<keyword evidence="3" id="KW-1185">Reference proteome</keyword>
<protein>
    <submittedName>
        <fullName evidence="2">Uncharacterized protein</fullName>
    </submittedName>
</protein>
<gene>
    <name evidence="2" type="ORF">HQN79_02965</name>
</gene>
<name>A0A7D4T073_9GAMM</name>
<dbReference type="EMBL" id="CP054020">
    <property type="protein sequence ID" value="QKI88605.1"/>
    <property type="molecule type" value="Genomic_DNA"/>
</dbReference>
<evidence type="ECO:0000313" key="3">
    <source>
        <dbReference type="Proteomes" id="UP000504724"/>
    </source>
</evidence>
<feature type="transmembrane region" description="Helical" evidence="1">
    <location>
        <begin position="16"/>
        <end position="37"/>
    </location>
</feature>
<keyword evidence="1" id="KW-1133">Transmembrane helix</keyword>
<evidence type="ECO:0000256" key="1">
    <source>
        <dbReference type="SAM" id="Phobius"/>
    </source>
</evidence>
<reference evidence="2 3" key="1">
    <citation type="submission" date="2020-05" db="EMBL/GenBank/DDBJ databases">
        <title>Thiomicrorhabdus sediminis sp.nov. and Thiomicrorhabdus xiamenensis sp.nov., novel sulfur-oxidizing bacteria isolated from coastal sediment.</title>
        <authorList>
            <person name="Liu X."/>
        </authorList>
    </citation>
    <scope>NUCLEOTIDE SEQUENCE [LARGE SCALE GENOMIC DNA]</scope>
    <source>
        <strain evidence="2 3">G2</strain>
    </source>
</reference>
<sequence>MRKELTNKFGLHRQKGVITLMGVGGIVAALFAFELVMQYSKLKIIDHELDNYARSVAEVALRSEMALTKKGLESGGMSLAASEVMSNAVLAQVGYDASSDGLDGVDFDSLNKEITFGNFASDGHFYALGEENPDYAESAGFGTYKSNPRLALQEMIDSGGTDVDSLPKFNAVAVQLWTNDNFMGVYTPQGRALYGALPSDKECFCDVRYESCVGGELTKADILERLYPSEPPGLVKGLLGGLLGGGAFPEHSLTEAEADAIASAIAIPNSDARKNYCEYGFTATHPSRVDESKYPYIDFALRQGWIGIPPIEEDSGVILNLLAESNYSREDYSSSLGQLPIFIYDGADTLSNEAGLLTTVDELLVLLNPDSGSGSVFSENTDATNQKATDLDNNGENYRCSLLTANVDVSLLGGLTDTLGLTNDALAAPCDSLVPQVGALLNTLTDPLFELLGPLLSLLAGALDGLLDVLGLSADGLESILDNLLDPNVVVHDPLYIGRSGTCIYGTDSTNVTPQRCLYNSSNVTYQSCNYLLADDGSGMPNVGVPSPSLVNRLSIYLLGPVKDFSAGVESLNCEVEYFRYVQPAFRAGSWQEVN</sequence>
<dbReference type="KEGG" id="txa:HQN79_02965"/>
<proteinExistence type="predicted"/>
<organism evidence="2 3">
    <name type="scientific">Thiomicrorhabdus xiamenensis</name>
    <dbReference type="NCBI Taxonomy" id="2739063"/>
    <lineage>
        <taxon>Bacteria</taxon>
        <taxon>Pseudomonadati</taxon>
        <taxon>Pseudomonadota</taxon>
        <taxon>Gammaproteobacteria</taxon>
        <taxon>Thiotrichales</taxon>
        <taxon>Piscirickettsiaceae</taxon>
        <taxon>Thiomicrorhabdus</taxon>
    </lineage>
</organism>
<dbReference type="Proteomes" id="UP000504724">
    <property type="component" value="Chromosome"/>
</dbReference>
<dbReference type="AlphaFoldDB" id="A0A7D4T073"/>
<accession>A0A7D4T073</accession>
<keyword evidence="1" id="KW-0812">Transmembrane</keyword>